<proteinExistence type="predicted"/>
<dbReference type="EMBL" id="JAAIUW010000007">
    <property type="protein sequence ID" value="KAF7823820.1"/>
    <property type="molecule type" value="Genomic_DNA"/>
</dbReference>
<evidence type="ECO:0000313" key="2">
    <source>
        <dbReference type="Proteomes" id="UP000634136"/>
    </source>
</evidence>
<dbReference type="AlphaFoldDB" id="A0A834WHQ1"/>
<organism evidence="1 2">
    <name type="scientific">Senna tora</name>
    <dbReference type="NCBI Taxonomy" id="362788"/>
    <lineage>
        <taxon>Eukaryota</taxon>
        <taxon>Viridiplantae</taxon>
        <taxon>Streptophyta</taxon>
        <taxon>Embryophyta</taxon>
        <taxon>Tracheophyta</taxon>
        <taxon>Spermatophyta</taxon>
        <taxon>Magnoliopsida</taxon>
        <taxon>eudicotyledons</taxon>
        <taxon>Gunneridae</taxon>
        <taxon>Pentapetalae</taxon>
        <taxon>rosids</taxon>
        <taxon>fabids</taxon>
        <taxon>Fabales</taxon>
        <taxon>Fabaceae</taxon>
        <taxon>Caesalpinioideae</taxon>
        <taxon>Cassia clade</taxon>
        <taxon>Senna</taxon>
    </lineage>
</organism>
<dbReference type="Proteomes" id="UP000634136">
    <property type="component" value="Unassembled WGS sequence"/>
</dbReference>
<reference evidence="1" key="1">
    <citation type="submission" date="2020-09" db="EMBL/GenBank/DDBJ databases">
        <title>Genome-Enabled Discovery of Anthraquinone Biosynthesis in Senna tora.</title>
        <authorList>
            <person name="Kang S.-H."/>
            <person name="Pandey R.P."/>
            <person name="Lee C.-M."/>
            <person name="Sim J.-S."/>
            <person name="Jeong J.-T."/>
            <person name="Choi B.-S."/>
            <person name="Jung M."/>
            <person name="Ginzburg D."/>
            <person name="Zhao K."/>
            <person name="Won S.Y."/>
            <person name="Oh T.-J."/>
            <person name="Yu Y."/>
            <person name="Kim N.-H."/>
            <person name="Lee O.R."/>
            <person name="Lee T.-H."/>
            <person name="Bashyal P."/>
            <person name="Kim T.-S."/>
            <person name="Lee W.-H."/>
            <person name="Kawkins C."/>
            <person name="Kim C.-K."/>
            <person name="Kim J.S."/>
            <person name="Ahn B.O."/>
            <person name="Rhee S.Y."/>
            <person name="Sohng J.K."/>
        </authorList>
    </citation>
    <scope>NUCLEOTIDE SEQUENCE</scope>
    <source>
        <tissue evidence="1">Leaf</tissue>
    </source>
</reference>
<protein>
    <submittedName>
        <fullName evidence="1">Uncharacterized protein</fullName>
    </submittedName>
</protein>
<sequence length="40" mass="4573">MFEIQPYGHPSPSAHRLREVRFFDFLAVSEALLGSLPLPF</sequence>
<comment type="caution">
    <text evidence="1">The sequence shown here is derived from an EMBL/GenBank/DDBJ whole genome shotgun (WGS) entry which is preliminary data.</text>
</comment>
<keyword evidence="2" id="KW-1185">Reference proteome</keyword>
<name>A0A834WHQ1_9FABA</name>
<evidence type="ECO:0000313" key="1">
    <source>
        <dbReference type="EMBL" id="KAF7823820.1"/>
    </source>
</evidence>
<accession>A0A834WHQ1</accession>
<gene>
    <name evidence="1" type="ORF">G2W53_021964</name>
</gene>